<evidence type="ECO:0000256" key="2">
    <source>
        <dbReference type="ARBA" id="ARBA00023004"/>
    </source>
</evidence>
<organism evidence="5 6">
    <name type="scientific">Gossypium armourianum</name>
    <dbReference type="NCBI Taxonomy" id="34283"/>
    <lineage>
        <taxon>Eukaryota</taxon>
        <taxon>Viridiplantae</taxon>
        <taxon>Streptophyta</taxon>
        <taxon>Embryophyta</taxon>
        <taxon>Tracheophyta</taxon>
        <taxon>Spermatophyta</taxon>
        <taxon>Magnoliopsida</taxon>
        <taxon>eudicotyledons</taxon>
        <taxon>Gunneridae</taxon>
        <taxon>Pentapetalae</taxon>
        <taxon>rosids</taxon>
        <taxon>malvids</taxon>
        <taxon>Malvales</taxon>
        <taxon>Malvaceae</taxon>
        <taxon>Malvoideae</taxon>
        <taxon>Gossypium</taxon>
    </lineage>
</organism>
<dbReference type="EMBL" id="JABFAE010000008">
    <property type="protein sequence ID" value="MBA0834637.1"/>
    <property type="molecule type" value="Genomic_DNA"/>
</dbReference>
<keyword evidence="2" id="KW-0408">Iron</keyword>
<feature type="non-terminal residue" evidence="5">
    <location>
        <position position="159"/>
    </location>
</feature>
<comment type="caution">
    <text evidence="5">The sequence shown here is derived from an EMBL/GenBank/DDBJ whole genome shotgun (WGS) entry which is preliminary data.</text>
</comment>
<evidence type="ECO:0000259" key="4">
    <source>
        <dbReference type="Pfam" id="PF00330"/>
    </source>
</evidence>
<evidence type="ECO:0000313" key="5">
    <source>
        <dbReference type="EMBL" id="MBA0834637.1"/>
    </source>
</evidence>
<dbReference type="InterPro" id="IPR001030">
    <property type="entry name" value="Acoase/IPM_deHydtase_lsu_aba"/>
</dbReference>
<dbReference type="PANTHER" id="PTHR11670">
    <property type="entry name" value="ACONITASE/IRON-RESPONSIVE ELEMENT FAMILY MEMBER"/>
    <property type="match status" value="1"/>
</dbReference>
<dbReference type="Gene3D" id="3.30.499.10">
    <property type="entry name" value="Aconitase, domain 3"/>
    <property type="match status" value="1"/>
</dbReference>
<reference evidence="5 6" key="1">
    <citation type="journal article" date="2019" name="Genome Biol. Evol.">
        <title>Insights into the evolution of the New World diploid cottons (Gossypium, subgenus Houzingenia) based on genome sequencing.</title>
        <authorList>
            <person name="Grover C.E."/>
            <person name="Arick M.A. 2nd"/>
            <person name="Thrash A."/>
            <person name="Conover J.L."/>
            <person name="Sanders W.S."/>
            <person name="Peterson D.G."/>
            <person name="Frelichowski J.E."/>
            <person name="Scheffler J.A."/>
            <person name="Scheffler B.E."/>
            <person name="Wendel J.F."/>
        </authorList>
    </citation>
    <scope>NUCLEOTIDE SEQUENCE [LARGE SCALE GENOMIC DNA]</scope>
    <source>
        <strain evidence="5">6</strain>
        <tissue evidence="5">Leaf</tissue>
    </source>
</reference>
<evidence type="ECO:0000256" key="1">
    <source>
        <dbReference type="ARBA" id="ARBA00022723"/>
    </source>
</evidence>
<keyword evidence="3" id="KW-0411">Iron-sulfur</keyword>
<dbReference type="InterPro" id="IPR015931">
    <property type="entry name" value="Acnase/IPM_dHydase_lsu_aba_1/3"/>
</dbReference>
<dbReference type="GO" id="GO:0046872">
    <property type="term" value="F:metal ion binding"/>
    <property type="evidence" value="ECO:0007669"/>
    <property type="project" value="UniProtKB-KW"/>
</dbReference>
<protein>
    <recommendedName>
        <fullName evidence="4">Aconitase/3-isopropylmalate dehydratase large subunit alpha/beta/alpha domain-containing protein</fullName>
    </recommendedName>
</protein>
<evidence type="ECO:0000256" key="3">
    <source>
        <dbReference type="ARBA" id="ARBA00023014"/>
    </source>
</evidence>
<keyword evidence="1" id="KW-0479">Metal-binding</keyword>
<proteinExistence type="predicted"/>
<name>A0A7J9JK49_9ROSI</name>
<feature type="domain" description="Aconitase/3-isopropylmalate dehydratase large subunit alpha/beta/alpha" evidence="4">
    <location>
        <begin position="104"/>
        <end position="159"/>
    </location>
</feature>
<accession>A0A7J9JK49</accession>
<dbReference type="Proteomes" id="UP000593575">
    <property type="component" value="Unassembled WGS sequence"/>
</dbReference>
<dbReference type="Pfam" id="PF00330">
    <property type="entry name" value="Aconitase"/>
    <property type="match status" value="1"/>
</dbReference>
<feature type="non-terminal residue" evidence="5">
    <location>
        <position position="1"/>
    </location>
</feature>
<gene>
    <name evidence="5" type="ORF">Goarm_006969</name>
</gene>
<dbReference type="InterPro" id="IPR036008">
    <property type="entry name" value="Aconitase_4Fe-4S_dom"/>
</dbReference>
<dbReference type="AlphaFoldDB" id="A0A7J9JK49"/>
<keyword evidence="6" id="KW-1185">Reference proteome</keyword>
<dbReference type="GO" id="GO:0051536">
    <property type="term" value="F:iron-sulfur cluster binding"/>
    <property type="evidence" value="ECO:0007669"/>
    <property type="project" value="UniProtKB-KW"/>
</dbReference>
<sequence length="159" mass="18099">HRLDWRSPLNLRSEIRAFNPIIEQLQRKFATMGTTLPDFRTAEHPFKAVLTSLPRPGGGEFGKFYSLPALNDPRIDKLPYSIRILLESAIRNCDNFQVKKEDVEKIIDWENTAPKQVEIPFKPARVLLQDFTGVPAVVDLACMRDAMHKLGSDTSKINP</sequence>
<evidence type="ECO:0000313" key="6">
    <source>
        <dbReference type="Proteomes" id="UP000593575"/>
    </source>
</evidence>
<dbReference type="SUPFAM" id="SSF53732">
    <property type="entry name" value="Aconitase iron-sulfur domain"/>
    <property type="match status" value="1"/>
</dbReference>
<dbReference type="InterPro" id="IPR006249">
    <property type="entry name" value="Aconitase/IRP2"/>
</dbReference>